<comment type="caution">
    <text evidence="1">The sequence shown here is derived from an EMBL/GenBank/DDBJ whole genome shotgun (WGS) entry which is preliminary data.</text>
</comment>
<name>A0A0F9CPV3_9ZZZZ</name>
<evidence type="ECO:0000313" key="1">
    <source>
        <dbReference type="EMBL" id="KKL51219.1"/>
    </source>
</evidence>
<dbReference type="AlphaFoldDB" id="A0A0F9CPV3"/>
<protein>
    <submittedName>
        <fullName evidence="1">Uncharacterized protein</fullName>
    </submittedName>
</protein>
<dbReference type="EMBL" id="LAZR01032326">
    <property type="protein sequence ID" value="KKL51219.1"/>
    <property type="molecule type" value="Genomic_DNA"/>
</dbReference>
<organism evidence="1">
    <name type="scientific">marine sediment metagenome</name>
    <dbReference type="NCBI Taxonomy" id="412755"/>
    <lineage>
        <taxon>unclassified sequences</taxon>
        <taxon>metagenomes</taxon>
        <taxon>ecological metagenomes</taxon>
    </lineage>
</organism>
<sequence length="328" mass="36200">MTVATKTRPIAAYAEQRAAADGEFTRRFVATTPGVKRDGLDIDLEGMSTENFMRNPVFLYVHDYFGERLPIGLVKTIRVLKSKMIVTVLFDKDDEFAVEVLRKFDNGFMSAVSIGWETLEFDRDTMRVLESDLLDVSAVPVPGDPDALMIRQRSMLRALGQDLLDKFPEETDTGGSAGNRIEPSLCGTNECDHQEGIRKFLETSIDEHLFARDTGFDETIRCTVCGTALEPEDNAMSVPDPDGGRFNIITCVDCGDKISGESKETIDTQEGEHMAMERMERVIAALDEVRDALSALMDGAGTDDNDESMGALLAAFNPENKNDEGEEG</sequence>
<accession>A0A0F9CPV3</accession>
<proteinExistence type="predicted"/>
<reference evidence="1" key="1">
    <citation type="journal article" date="2015" name="Nature">
        <title>Complex archaea that bridge the gap between prokaryotes and eukaryotes.</title>
        <authorList>
            <person name="Spang A."/>
            <person name="Saw J.H."/>
            <person name="Jorgensen S.L."/>
            <person name="Zaremba-Niedzwiedzka K."/>
            <person name="Martijn J."/>
            <person name="Lind A.E."/>
            <person name="van Eijk R."/>
            <person name="Schleper C."/>
            <person name="Guy L."/>
            <person name="Ettema T.J."/>
        </authorList>
    </citation>
    <scope>NUCLEOTIDE SEQUENCE</scope>
</reference>
<gene>
    <name evidence="1" type="ORF">LCGC14_2297670</name>
</gene>